<dbReference type="Pfam" id="PF13400">
    <property type="entry name" value="Tad"/>
    <property type="match status" value="1"/>
</dbReference>
<keyword evidence="5" id="KW-1185">Reference proteome</keyword>
<protein>
    <submittedName>
        <fullName evidence="4">Pilus assembly protein TadG-related protein</fullName>
    </submittedName>
</protein>
<proteinExistence type="predicted"/>
<feature type="chain" id="PRO_5047317073" evidence="2">
    <location>
        <begin position="19"/>
        <end position="177"/>
    </location>
</feature>
<evidence type="ECO:0000256" key="2">
    <source>
        <dbReference type="SAM" id="SignalP"/>
    </source>
</evidence>
<sequence length="177" mass="19130">MVSGLLLIAFLFFVFAQAAFTRSGAQSAADAAALAAAHEARDRLHERFVEALEGEENLDEVLDARDFAVVTACSEAAPRLAGRNNADVISCTPVGERTGYTVGVETRYTVGRSVLPGTETQTAQAQATAVLEPLCEATTEEDDHIELSCEEGDWTFAPDDEDARPEPRDLFQVHLED</sequence>
<organism evidence="4 5">
    <name type="scientific">Streptomyces sodiiphilus</name>
    <dbReference type="NCBI Taxonomy" id="226217"/>
    <lineage>
        <taxon>Bacteria</taxon>
        <taxon>Bacillati</taxon>
        <taxon>Actinomycetota</taxon>
        <taxon>Actinomycetes</taxon>
        <taxon>Kitasatosporales</taxon>
        <taxon>Streptomycetaceae</taxon>
        <taxon>Streptomyces</taxon>
    </lineage>
</organism>
<gene>
    <name evidence="4" type="ORF">GCM10009716_13900</name>
</gene>
<feature type="compositionally biased region" description="Basic and acidic residues" evidence="1">
    <location>
        <begin position="164"/>
        <end position="177"/>
    </location>
</feature>
<evidence type="ECO:0000313" key="4">
    <source>
        <dbReference type="EMBL" id="GAA1905180.1"/>
    </source>
</evidence>
<evidence type="ECO:0000259" key="3">
    <source>
        <dbReference type="Pfam" id="PF13400"/>
    </source>
</evidence>
<name>A0ABN2NW69_9ACTN</name>
<comment type="caution">
    <text evidence="4">The sequence shown here is derived from an EMBL/GenBank/DDBJ whole genome shotgun (WGS) entry which is preliminary data.</text>
</comment>
<feature type="signal peptide" evidence="2">
    <location>
        <begin position="1"/>
        <end position="18"/>
    </location>
</feature>
<feature type="domain" description="Putative Flp pilus-assembly TadG-like N-terminal" evidence="3">
    <location>
        <begin position="5"/>
        <end position="37"/>
    </location>
</feature>
<evidence type="ECO:0000256" key="1">
    <source>
        <dbReference type="SAM" id="MobiDB-lite"/>
    </source>
</evidence>
<feature type="region of interest" description="Disordered" evidence="1">
    <location>
        <begin position="154"/>
        <end position="177"/>
    </location>
</feature>
<dbReference type="EMBL" id="BAAAMJ010000010">
    <property type="protein sequence ID" value="GAA1905180.1"/>
    <property type="molecule type" value="Genomic_DNA"/>
</dbReference>
<keyword evidence="2" id="KW-0732">Signal</keyword>
<dbReference type="Proteomes" id="UP001501303">
    <property type="component" value="Unassembled WGS sequence"/>
</dbReference>
<accession>A0ABN2NW69</accession>
<reference evidence="4 5" key="1">
    <citation type="journal article" date="2019" name="Int. J. Syst. Evol. Microbiol.">
        <title>The Global Catalogue of Microorganisms (GCM) 10K type strain sequencing project: providing services to taxonomists for standard genome sequencing and annotation.</title>
        <authorList>
            <consortium name="The Broad Institute Genomics Platform"/>
            <consortium name="The Broad Institute Genome Sequencing Center for Infectious Disease"/>
            <person name="Wu L."/>
            <person name="Ma J."/>
        </authorList>
    </citation>
    <scope>NUCLEOTIDE SEQUENCE [LARGE SCALE GENOMIC DNA]</scope>
    <source>
        <strain evidence="4 5">JCM 13581</strain>
    </source>
</reference>
<feature type="compositionally biased region" description="Acidic residues" evidence="1">
    <location>
        <begin position="154"/>
        <end position="163"/>
    </location>
</feature>
<dbReference type="InterPro" id="IPR028087">
    <property type="entry name" value="Tad_N"/>
</dbReference>
<evidence type="ECO:0000313" key="5">
    <source>
        <dbReference type="Proteomes" id="UP001501303"/>
    </source>
</evidence>